<organism evidence="1 2">
    <name type="scientific">Hymenolepis diminuta</name>
    <name type="common">Rat tapeworm</name>
    <dbReference type="NCBI Taxonomy" id="6216"/>
    <lineage>
        <taxon>Eukaryota</taxon>
        <taxon>Metazoa</taxon>
        <taxon>Spiralia</taxon>
        <taxon>Lophotrochozoa</taxon>
        <taxon>Platyhelminthes</taxon>
        <taxon>Cestoda</taxon>
        <taxon>Eucestoda</taxon>
        <taxon>Cyclophyllidea</taxon>
        <taxon>Hymenolepididae</taxon>
        <taxon>Hymenolepis</taxon>
    </lineage>
</organism>
<dbReference type="EMBL" id="CABIJS010000355">
    <property type="protein sequence ID" value="VUZ50172.1"/>
    <property type="molecule type" value="Genomic_DNA"/>
</dbReference>
<proteinExistence type="predicted"/>
<evidence type="ECO:0000313" key="1">
    <source>
        <dbReference type="EMBL" id="VUZ50172.1"/>
    </source>
</evidence>
<gene>
    <name evidence="1" type="ORF">WMSIL1_LOCUS9180</name>
</gene>
<name>A0A564YSB8_HYMDI</name>
<protein>
    <submittedName>
        <fullName evidence="1">Uncharacterized protein</fullName>
    </submittedName>
</protein>
<dbReference type="AlphaFoldDB" id="A0A564YSB8"/>
<keyword evidence="2" id="KW-1185">Reference proteome</keyword>
<evidence type="ECO:0000313" key="2">
    <source>
        <dbReference type="Proteomes" id="UP000321570"/>
    </source>
</evidence>
<reference evidence="1 2" key="1">
    <citation type="submission" date="2019-07" db="EMBL/GenBank/DDBJ databases">
        <authorList>
            <person name="Jastrzebski P J."/>
            <person name="Paukszto L."/>
            <person name="Jastrzebski P J."/>
        </authorList>
    </citation>
    <scope>NUCLEOTIDE SEQUENCE [LARGE SCALE GENOMIC DNA]</scope>
    <source>
        <strain evidence="1 2">WMS-il1</strain>
    </source>
</reference>
<sequence length="52" mass="5827">MAHNPYPSCPNAPINFASFFYNHLASPKSTSALMFSRFLAQVIHIKLSLFPT</sequence>
<accession>A0A564YSB8</accession>
<dbReference type="Proteomes" id="UP000321570">
    <property type="component" value="Unassembled WGS sequence"/>
</dbReference>